<evidence type="ECO:0000256" key="2">
    <source>
        <dbReference type="ARBA" id="ARBA00013855"/>
    </source>
</evidence>
<dbReference type="Gene3D" id="2.40.10.340">
    <property type="entry name" value="Rod shape-determining protein MreC, domain 1"/>
    <property type="match status" value="1"/>
</dbReference>
<proteinExistence type="inferred from homology"/>
<accession>A0ABS8DCP5</accession>
<evidence type="ECO:0000256" key="7">
    <source>
        <dbReference type="SAM" id="Phobius"/>
    </source>
</evidence>
<dbReference type="InterPro" id="IPR007221">
    <property type="entry name" value="MreC"/>
</dbReference>
<feature type="domain" description="Rod shape-determining protein MreC beta-barrel core" evidence="8">
    <location>
        <begin position="125"/>
        <end position="274"/>
    </location>
</feature>
<keyword evidence="7" id="KW-1133">Transmembrane helix</keyword>
<evidence type="ECO:0000256" key="1">
    <source>
        <dbReference type="ARBA" id="ARBA00009369"/>
    </source>
</evidence>
<dbReference type="InterPro" id="IPR055342">
    <property type="entry name" value="MreC_beta-barrel_core"/>
</dbReference>
<name>A0ABS8DCP5_9FIRM</name>
<evidence type="ECO:0000256" key="5">
    <source>
        <dbReference type="PIRNR" id="PIRNR038471"/>
    </source>
</evidence>
<comment type="function">
    <text evidence="5">Involved in formation and maintenance of cell shape.</text>
</comment>
<dbReference type="InterPro" id="IPR042177">
    <property type="entry name" value="Cell/Rod_1"/>
</dbReference>
<feature type="coiled-coil region" evidence="6">
    <location>
        <begin position="71"/>
        <end position="105"/>
    </location>
</feature>
<feature type="transmembrane region" description="Helical" evidence="7">
    <location>
        <begin position="12"/>
        <end position="32"/>
    </location>
</feature>
<dbReference type="PANTHER" id="PTHR34138">
    <property type="entry name" value="CELL SHAPE-DETERMINING PROTEIN MREC"/>
    <property type="match status" value="1"/>
</dbReference>
<organism evidence="9 10">
    <name type="scientific">Bariatricus massiliensis</name>
    <dbReference type="NCBI Taxonomy" id="1745713"/>
    <lineage>
        <taxon>Bacteria</taxon>
        <taxon>Bacillati</taxon>
        <taxon>Bacillota</taxon>
        <taxon>Clostridia</taxon>
        <taxon>Lachnospirales</taxon>
        <taxon>Lachnospiraceae</taxon>
        <taxon>Bariatricus</taxon>
    </lineage>
</organism>
<dbReference type="Pfam" id="PF04085">
    <property type="entry name" value="MreC"/>
    <property type="match status" value="1"/>
</dbReference>
<keyword evidence="7" id="KW-0812">Transmembrane</keyword>
<dbReference type="InterPro" id="IPR042175">
    <property type="entry name" value="Cell/Rod_MreC_2"/>
</dbReference>
<evidence type="ECO:0000259" key="8">
    <source>
        <dbReference type="Pfam" id="PF04085"/>
    </source>
</evidence>
<protein>
    <recommendedName>
        <fullName evidence="2 5">Cell shape-determining protein MreC</fullName>
    </recommendedName>
    <alternativeName>
        <fullName evidence="4 5">Cell shape protein MreC</fullName>
    </alternativeName>
</protein>
<keyword evidence="7" id="KW-0472">Membrane</keyword>
<gene>
    <name evidence="9" type="primary">mreC</name>
    <name evidence="9" type="ORF">LIZ65_02675</name>
</gene>
<dbReference type="Gene3D" id="2.40.10.350">
    <property type="entry name" value="Rod shape-determining protein MreC, domain 2"/>
    <property type="match status" value="1"/>
</dbReference>
<comment type="similarity">
    <text evidence="1 5">Belongs to the MreC family.</text>
</comment>
<evidence type="ECO:0000256" key="3">
    <source>
        <dbReference type="ARBA" id="ARBA00022960"/>
    </source>
</evidence>
<keyword evidence="10" id="KW-1185">Reference proteome</keyword>
<evidence type="ECO:0000256" key="6">
    <source>
        <dbReference type="SAM" id="Coils"/>
    </source>
</evidence>
<keyword evidence="6" id="KW-0175">Coiled coil</keyword>
<reference evidence="9 10" key="1">
    <citation type="submission" date="2021-10" db="EMBL/GenBank/DDBJ databases">
        <title>Collection of gut derived symbiotic bacterial strains cultured from healthy donors.</title>
        <authorList>
            <person name="Lin H."/>
            <person name="Littmann E."/>
            <person name="Kohout C."/>
            <person name="Pamer E.G."/>
        </authorList>
    </citation>
    <scope>NUCLEOTIDE SEQUENCE [LARGE SCALE GENOMIC DNA]</scope>
    <source>
        <strain evidence="9 10">DFI.1.165</strain>
    </source>
</reference>
<dbReference type="RefSeq" id="WP_066732418.1">
    <property type="nucleotide sequence ID" value="NZ_JAJCIQ010000001.1"/>
</dbReference>
<dbReference type="Proteomes" id="UP001299546">
    <property type="component" value="Unassembled WGS sequence"/>
</dbReference>
<dbReference type="EMBL" id="JAJCIS010000001">
    <property type="protein sequence ID" value="MCB7386182.1"/>
    <property type="molecule type" value="Genomic_DNA"/>
</dbReference>
<dbReference type="PANTHER" id="PTHR34138:SF1">
    <property type="entry name" value="CELL SHAPE-DETERMINING PROTEIN MREC"/>
    <property type="match status" value="1"/>
</dbReference>
<sequence length="299" mass="32774">MKAKNQFSLSSKYWLLILAVICIILMGLSGFADTGKGPLSWVAGYTIVPMQKGINRVGMWMSDLSDNFATLQEVKSENEKLQAKVDELTVENSRLQQEAAELDGYKELFKMHESTGDYPKVGARVIASENNNWFSKFTIDKGENDGIKVDMNVLSGSGLAGIVTEVGPNWSTVSAIIDEKNVSAMMLTSFDKCIVSGDLTLIQDGVLRFEELANNENEVLAGEQVVTSNISSKYLQGLLIGYVSEVSVDANDLTRSGYIIPATDYRKLREVLVITTTKQDVMDRKAGTPDDADNSGTQE</sequence>
<evidence type="ECO:0000313" key="9">
    <source>
        <dbReference type="EMBL" id="MCB7386182.1"/>
    </source>
</evidence>
<dbReference type="PIRSF" id="PIRSF038471">
    <property type="entry name" value="MreC"/>
    <property type="match status" value="1"/>
</dbReference>
<comment type="caution">
    <text evidence="9">The sequence shown here is derived from an EMBL/GenBank/DDBJ whole genome shotgun (WGS) entry which is preliminary data.</text>
</comment>
<dbReference type="NCBIfam" id="TIGR00219">
    <property type="entry name" value="mreC"/>
    <property type="match status" value="1"/>
</dbReference>
<evidence type="ECO:0000313" key="10">
    <source>
        <dbReference type="Proteomes" id="UP001299546"/>
    </source>
</evidence>
<keyword evidence="3 5" id="KW-0133">Cell shape</keyword>
<evidence type="ECO:0000256" key="4">
    <source>
        <dbReference type="ARBA" id="ARBA00032089"/>
    </source>
</evidence>